<dbReference type="Gene3D" id="3.30.40.10">
    <property type="entry name" value="Zinc/RING finger domain, C3HC4 (zinc finger)"/>
    <property type="match status" value="1"/>
</dbReference>
<evidence type="ECO:0000256" key="4">
    <source>
        <dbReference type="ARBA" id="ARBA00012483"/>
    </source>
</evidence>
<evidence type="ECO:0000313" key="17">
    <source>
        <dbReference type="Proteomes" id="UP001634007"/>
    </source>
</evidence>
<evidence type="ECO:0000256" key="7">
    <source>
        <dbReference type="ARBA" id="ARBA00022723"/>
    </source>
</evidence>
<comment type="caution">
    <text evidence="16">The sequence shown here is derived from an EMBL/GenBank/DDBJ whole genome shotgun (WGS) entry which is preliminary data.</text>
</comment>
<dbReference type="GO" id="GO:0008270">
    <property type="term" value="F:zinc ion binding"/>
    <property type="evidence" value="ECO:0007669"/>
    <property type="project" value="UniProtKB-KW"/>
</dbReference>
<sequence>MVAGSVTEAARRASLSVSGALLLVAAALASFCCSLELPPPWTILRRRRGEESAPCAAGGVCTVCLGEVSSDGKVRRLAECGHCFHAECIDTWLGYRRTCPLCRTTVSPSRGGWAKLRAAAGWLLRVLMASACKWLDRHFDCNLAVAFCHNPETLLS</sequence>
<keyword evidence="11" id="KW-1133">Transmembrane helix</keyword>
<evidence type="ECO:0000256" key="6">
    <source>
        <dbReference type="ARBA" id="ARBA00022692"/>
    </source>
</evidence>
<comment type="similarity">
    <text evidence="13">Belongs to the RING-type zinc finger family. ATL subfamily.</text>
</comment>
<reference evidence="16 17" key="1">
    <citation type="submission" date="2024-11" db="EMBL/GenBank/DDBJ databases">
        <title>Chromosome-level genome assembly of Eucalyptus globulus Labill. provides insights into its genome evolution.</title>
        <authorList>
            <person name="Li X."/>
        </authorList>
    </citation>
    <scope>NUCLEOTIDE SEQUENCE [LARGE SCALE GENOMIC DNA]</scope>
    <source>
        <strain evidence="16">CL2024</strain>
        <tissue evidence="16">Fresh tender leaves</tissue>
    </source>
</reference>
<dbReference type="InterPro" id="IPR044600">
    <property type="entry name" value="ATL1/ATL16-like"/>
</dbReference>
<keyword evidence="9" id="KW-0833">Ubl conjugation pathway</keyword>
<comment type="subcellular location">
    <subcellularLocation>
        <location evidence="2">Membrane</location>
        <topology evidence="2">Single-pass membrane protein</topology>
    </subcellularLocation>
</comment>
<name>A0ABD3J5U5_EUCGL</name>
<keyword evidence="17" id="KW-1185">Reference proteome</keyword>
<evidence type="ECO:0000256" key="8">
    <source>
        <dbReference type="ARBA" id="ARBA00022771"/>
    </source>
</evidence>
<keyword evidence="12" id="KW-0472">Membrane</keyword>
<gene>
    <name evidence="16" type="ORF">ACJRO7_005513</name>
</gene>
<dbReference type="Pfam" id="PF13639">
    <property type="entry name" value="zf-RING_2"/>
    <property type="match status" value="1"/>
</dbReference>
<dbReference type="InterPro" id="IPR001841">
    <property type="entry name" value="Znf_RING"/>
</dbReference>
<organism evidence="16 17">
    <name type="scientific">Eucalyptus globulus</name>
    <name type="common">Tasmanian blue gum</name>
    <dbReference type="NCBI Taxonomy" id="34317"/>
    <lineage>
        <taxon>Eukaryota</taxon>
        <taxon>Viridiplantae</taxon>
        <taxon>Streptophyta</taxon>
        <taxon>Embryophyta</taxon>
        <taxon>Tracheophyta</taxon>
        <taxon>Spermatophyta</taxon>
        <taxon>Magnoliopsida</taxon>
        <taxon>eudicotyledons</taxon>
        <taxon>Gunneridae</taxon>
        <taxon>Pentapetalae</taxon>
        <taxon>rosids</taxon>
        <taxon>malvids</taxon>
        <taxon>Myrtales</taxon>
        <taxon>Myrtaceae</taxon>
        <taxon>Myrtoideae</taxon>
        <taxon>Eucalypteae</taxon>
        <taxon>Eucalyptus</taxon>
    </lineage>
</organism>
<proteinExistence type="inferred from homology"/>
<protein>
    <recommendedName>
        <fullName evidence="4">RING-type E3 ubiquitin transferase</fullName>
        <ecNumber evidence="4">2.3.2.27</ecNumber>
    </recommendedName>
</protein>
<dbReference type="GO" id="GO:0016020">
    <property type="term" value="C:membrane"/>
    <property type="evidence" value="ECO:0007669"/>
    <property type="project" value="UniProtKB-SubCell"/>
</dbReference>
<evidence type="ECO:0000256" key="10">
    <source>
        <dbReference type="ARBA" id="ARBA00022833"/>
    </source>
</evidence>
<dbReference type="PANTHER" id="PTHR46913:SF1">
    <property type="entry name" value="RING-H2 FINGER PROTEIN ATL16"/>
    <property type="match status" value="1"/>
</dbReference>
<evidence type="ECO:0000256" key="2">
    <source>
        <dbReference type="ARBA" id="ARBA00004167"/>
    </source>
</evidence>
<accession>A0ABD3J5U5</accession>
<evidence type="ECO:0000256" key="14">
    <source>
        <dbReference type="PROSITE-ProRule" id="PRU00175"/>
    </source>
</evidence>
<keyword evidence="6" id="KW-0812">Transmembrane</keyword>
<keyword evidence="10" id="KW-0862">Zinc</keyword>
<evidence type="ECO:0000256" key="3">
    <source>
        <dbReference type="ARBA" id="ARBA00004906"/>
    </source>
</evidence>
<evidence type="ECO:0000256" key="9">
    <source>
        <dbReference type="ARBA" id="ARBA00022786"/>
    </source>
</evidence>
<keyword evidence="5" id="KW-0808">Transferase</keyword>
<evidence type="ECO:0000313" key="16">
    <source>
        <dbReference type="EMBL" id="KAL3720713.1"/>
    </source>
</evidence>
<dbReference type="GO" id="GO:0061630">
    <property type="term" value="F:ubiquitin protein ligase activity"/>
    <property type="evidence" value="ECO:0007669"/>
    <property type="project" value="UniProtKB-EC"/>
</dbReference>
<keyword evidence="7" id="KW-0479">Metal-binding</keyword>
<dbReference type="PANTHER" id="PTHR46913">
    <property type="entry name" value="RING-H2 FINGER PROTEIN ATL16"/>
    <property type="match status" value="1"/>
</dbReference>
<keyword evidence="8 14" id="KW-0863">Zinc-finger</keyword>
<dbReference type="SUPFAM" id="SSF57850">
    <property type="entry name" value="RING/U-box"/>
    <property type="match status" value="1"/>
</dbReference>
<dbReference type="InterPro" id="IPR013083">
    <property type="entry name" value="Znf_RING/FYVE/PHD"/>
</dbReference>
<evidence type="ECO:0000256" key="13">
    <source>
        <dbReference type="ARBA" id="ARBA00024209"/>
    </source>
</evidence>
<dbReference type="AlphaFoldDB" id="A0ABD3J5U5"/>
<dbReference type="EMBL" id="JBJKBG010000010">
    <property type="protein sequence ID" value="KAL3720713.1"/>
    <property type="molecule type" value="Genomic_DNA"/>
</dbReference>
<dbReference type="PROSITE" id="PS50089">
    <property type="entry name" value="ZF_RING_2"/>
    <property type="match status" value="1"/>
</dbReference>
<evidence type="ECO:0000256" key="12">
    <source>
        <dbReference type="ARBA" id="ARBA00023136"/>
    </source>
</evidence>
<feature type="domain" description="RING-type" evidence="15">
    <location>
        <begin position="61"/>
        <end position="103"/>
    </location>
</feature>
<dbReference type="Proteomes" id="UP001634007">
    <property type="component" value="Unassembled WGS sequence"/>
</dbReference>
<evidence type="ECO:0000256" key="11">
    <source>
        <dbReference type="ARBA" id="ARBA00022989"/>
    </source>
</evidence>
<dbReference type="SMART" id="SM00184">
    <property type="entry name" value="RING"/>
    <property type="match status" value="1"/>
</dbReference>
<dbReference type="EC" id="2.3.2.27" evidence="4"/>
<comment type="catalytic activity">
    <reaction evidence="1">
        <text>S-ubiquitinyl-[E2 ubiquitin-conjugating enzyme]-L-cysteine + [acceptor protein]-L-lysine = [E2 ubiquitin-conjugating enzyme]-L-cysteine + N(6)-ubiquitinyl-[acceptor protein]-L-lysine.</text>
        <dbReference type="EC" id="2.3.2.27"/>
    </reaction>
</comment>
<evidence type="ECO:0000256" key="1">
    <source>
        <dbReference type="ARBA" id="ARBA00000900"/>
    </source>
</evidence>
<evidence type="ECO:0000256" key="5">
    <source>
        <dbReference type="ARBA" id="ARBA00022679"/>
    </source>
</evidence>
<comment type="pathway">
    <text evidence="3">Protein modification; protein ubiquitination.</text>
</comment>
<evidence type="ECO:0000259" key="15">
    <source>
        <dbReference type="PROSITE" id="PS50089"/>
    </source>
</evidence>